<sequence>MSDRVLRTMKVIAKRLGVSSATVWRYAAYEGLPVFKMASGPTSPLCIRESDLDAWLKSRSECK</sequence>
<name>A0ABT0DAB3_9HYPH</name>
<evidence type="ECO:0000313" key="2">
    <source>
        <dbReference type="Proteomes" id="UP001203284"/>
    </source>
</evidence>
<keyword evidence="2" id="KW-1185">Reference proteome</keyword>
<dbReference type="Proteomes" id="UP001203284">
    <property type="component" value="Unassembled WGS sequence"/>
</dbReference>
<protein>
    <submittedName>
        <fullName evidence="1">Helix-turn-helix domain-containing protein</fullName>
    </submittedName>
</protein>
<gene>
    <name evidence="1" type="ORF">MWN34_08215</name>
</gene>
<reference evidence="1 2" key="1">
    <citation type="submission" date="2022-04" db="EMBL/GenBank/DDBJ databases">
        <authorList>
            <person name="Grouzdev D.S."/>
            <person name="Pantiukh K.S."/>
            <person name="Krutkina M.S."/>
        </authorList>
    </citation>
    <scope>NUCLEOTIDE SEQUENCE [LARGE SCALE GENOMIC DNA]</scope>
    <source>
        <strain evidence="1 2">6x-1</strain>
    </source>
</reference>
<evidence type="ECO:0000313" key="1">
    <source>
        <dbReference type="EMBL" id="MCK0196896.1"/>
    </source>
</evidence>
<dbReference type="RefSeq" id="WP_247028401.1">
    <property type="nucleotide sequence ID" value="NZ_JALKCH010000005.1"/>
</dbReference>
<organism evidence="1 2">
    <name type="scientific">Ancylobacter crimeensis</name>
    <dbReference type="NCBI Taxonomy" id="2579147"/>
    <lineage>
        <taxon>Bacteria</taxon>
        <taxon>Pseudomonadati</taxon>
        <taxon>Pseudomonadota</taxon>
        <taxon>Alphaproteobacteria</taxon>
        <taxon>Hyphomicrobiales</taxon>
        <taxon>Xanthobacteraceae</taxon>
        <taxon>Ancylobacter</taxon>
    </lineage>
</organism>
<dbReference type="SUPFAM" id="SSF46955">
    <property type="entry name" value="Putative DNA-binding domain"/>
    <property type="match status" value="1"/>
</dbReference>
<comment type="caution">
    <text evidence="1">The sequence shown here is derived from an EMBL/GenBank/DDBJ whole genome shotgun (WGS) entry which is preliminary data.</text>
</comment>
<dbReference type="InterPro" id="IPR009061">
    <property type="entry name" value="DNA-bd_dom_put_sf"/>
</dbReference>
<proteinExistence type="predicted"/>
<accession>A0ABT0DAB3</accession>
<dbReference type="EMBL" id="JALKCH010000005">
    <property type="protein sequence ID" value="MCK0196896.1"/>
    <property type="molecule type" value="Genomic_DNA"/>
</dbReference>